<proteinExistence type="predicted"/>
<dbReference type="EMBL" id="BKCJ010119358">
    <property type="protein sequence ID" value="GEX62015.1"/>
    <property type="molecule type" value="Genomic_DNA"/>
</dbReference>
<protein>
    <submittedName>
        <fullName evidence="2">Ribonuclease H-like domain-containing protein</fullName>
    </submittedName>
</protein>
<accession>A0A699H9J5</accession>
<feature type="transmembrane region" description="Helical" evidence="1">
    <location>
        <begin position="24"/>
        <end position="47"/>
    </location>
</feature>
<sequence>MLNNVRLEVEEVGERSLELLRGGLLGIMDFNILLLLFILSAAAWNYCWSQTFGNTPRPNNNVHRLNNNEDRRDTSGPSLVCKHCGFNGYTMDRCFKLIGYLAKFGIRNNSSSSNLKFNKRFINNNNFVGSSSSSGLSDEQISKLLSLIKDNSPNDKGKGVQANMAGSNQQLTYTNKNLVNVVDISYLRIKVSHPNGTEPRQVSQFNAEGKVSF</sequence>
<dbReference type="PANTHER" id="PTHR34222:SF99">
    <property type="entry name" value="PROTEIN, PUTATIVE-RELATED"/>
    <property type="match status" value="1"/>
</dbReference>
<keyword evidence="1" id="KW-0812">Transmembrane</keyword>
<organism evidence="2">
    <name type="scientific">Tanacetum cinerariifolium</name>
    <name type="common">Dalmatian daisy</name>
    <name type="synonym">Chrysanthemum cinerariifolium</name>
    <dbReference type="NCBI Taxonomy" id="118510"/>
    <lineage>
        <taxon>Eukaryota</taxon>
        <taxon>Viridiplantae</taxon>
        <taxon>Streptophyta</taxon>
        <taxon>Embryophyta</taxon>
        <taxon>Tracheophyta</taxon>
        <taxon>Spermatophyta</taxon>
        <taxon>Magnoliopsida</taxon>
        <taxon>eudicotyledons</taxon>
        <taxon>Gunneridae</taxon>
        <taxon>Pentapetalae</taxon>
        <taxon>asterids</taxon>
        <taxon>campanulids</taxon>
        <taxon>Asterales</taxon>
        <taxon>Asteraceae</taxon>
        <taxon>Asteroideae</taxon>
        <taxon>Anthemideae</taxon>
        <taxon>Anthemidinae</taxon>
        <taxon>Tanacetum</taxon>
    </lineage>
</organism>
<keyword evidence="1" id="KW-1133">Transmembrane helix</keyword>
<comment type="caution">
    <text evidence="2">The sequence shown here is derived from an EMBL/GenBank/DDBJ whole genome shotgun (WGS) entry which is preliminary data.</text>
</comment>
<dbReference type="AlphaFoldDB" id="A0A699H9J5"/>
<reference evidence="2" key="1">
    <citation type="journal article" date="2019" name="Sci. Rep.">
        <title>Draft genome of Tanacetum cinerariifolium, the natural source of mosquito coil.</title>
        <authorList>
            <person name="Yamashiro T."/>
            <person name="Shiraishi A."/>
            <person name="Satake H."/>
            <person name="Nakayama K."/>
        </authorList>
    </citation>
    <scope>NUCLEOTIDE SEQUENCE</scope>
</reference>
<name>A0A699H9J5_TANCI</name>
<evidence type="ECO:0000313" key="2">
    <source>
        <dbReference type="EMBL" id="GEX62015.1"/>
    </source>
</evidence>
<evidence type="ECO:0000256" key="1">
    <source>
        <dbReference type="SAM" id="Phobius"/>
    </source>
</evidence>
<gene>
    <name evidence="2" type="ORF">Tci_333990</name>
</gene>
<dbReference type="PANTHER" id="PTHR34222">
    <property type="entry name" value="GAG_PRE-INTEGRS DOMAIN-CONTAINING PROTEIN"/>
    <property type="match status" value="1"/>
</dbReference>
<keyword evidence="1" id="KW-0472">Membrane</keyword>